<dbReference type="InterPro" id="IPR033776">
    <property type="entry name" value="COMMD1_N"/>
</dbReference>
<accession>A0A8B9MSS0</accession>
<evidence type="ECO:0000313" key="4">
    <source>
        <dbReference type="Ensembl" id="ENSANIP00000012154.1"/>
    </source>
</evidence>
<organism evidence="4 5">
    <name type="scientific">Accipiter nisus</name>
    <name type="common">Eurasian sparrowhawk</name>
    <dbReference type="NCBI Taxonomy" id="211598"/>
    <lineage>
        <taxon>Eukaryota</taxon>
        <taxon>Metazoa</taxon>
        <taxon>Chordata</taxon>
        <taxon>Craniata</taxon>
        <taxon>Vertebrata</taxon>
        <taxon>Euteleostomi</taxon>
        <taxon>Archelosauria</taxon>
        <taxon>Archosauria</taxon>
        <taxon>Dinosauria</taxon>
        <taxon>Saurischia</taxon>
        <taxon>Theropoda</taxon>
        <taxon>Coelurosauria</taxon>
        <taxon>Aves</taxon>
        <taxon>Neognathae</taxon>
        <taxon>Neoaves</taxon>
        <taxon>Telluraves</taxon>
        <taxon>Accipitrimorphae</taxon>
        <taxon>Accipitriformes</taxon>
        <taxon>Accipitridae</taxon>
        <taxon>Accipitrinae</taxon>
        <taxon>Accipiter</taxon>
    </lineage>
</organism>
<dbReference type="PANTHER" id="PTHR21199">
    <property type="entry name" value="COMM DOMAIN-CONTAINING PROTEIN 1"/>
    <property type="match status" value="1"/>
</dbReference>
<evidence type="ECO:0000313" key="5">
    <source>
        <dbReference type="Proteomes" id="UP000694541"/>
    </source>
</evidence>
<reference evidence="4" key="1">
    <citation type="submission" date="2025-08" db="UniProtKB">
        <authorList>
            <consortium name="Ensembl"/>
        </authorList>
    </citation>
    <scope>IDENTIFICATION</scope>
</reference>
<dbReference type="GO" id="GO:0032434">
    <property type="term" value="P:regulation of proteasomal ubiquitin-dependent protein catabolic process"/>
    <property type="evidence" value="ECO:0007669"/>
    <property type="project" value="TreeGrafter"/>
</dbReference>
<dbReference type="AlphaFoldDB" id="A0A8B9MSS0"/>
<dbReference type="Pfam" id="PF17221">
    <property type="entry name" value="COMMD1_N"/>
    <property type="match status" value="1"/>
</dbReference>
<sequence>MTPYTPLQNTNTVFSLTESTDALGEAAVAFLRIGPRTQTLPQKTHTVAAAASTPPRPLYWCSTWQFCFLVCGVEVADEAVDVAVSWDVFALVSALARVMVCLPLLSCLTENQNGSIVPDSVFPAVMSWVCLGHTGGRGQADSEKPPCYPVPVLHSERSITLQLFSLLLLLFPLQSIASADMDLNQLEAFLTAQTKKQGGITSDQAAVIAKFWKNHRIKIHESLINQSRWDNVLKNMNWRVDLKSQSRNIDQINTPVAIVEMELGKNGQVSFLLHIMQSGLICLKEIYSSISAERCTSFQSL</sequence>
<dbReference type="PROSITE" id="PS51269">
    <property type="entry name" value="COMM"/>
    <property type="match status" value="1"/>
</dbReference>
<protein>
    <recommendedName>
        <fullName evidence="1">COMM domain-containing protein 1</fullName>
    </recommendedName>
</protein>
<dbReference type="Pfam" id="PF07258">
    <property type="entry name" value="COMM_domain"/>
    <property type="match status" value="1"/>
</dbReference>
<name>A0A8B9MSS0_9AVES</name>
<evidence type="ECO:0000256" key="1">
    <source>
        <dbReference type="ARBA" id="ARBA00016551"/>
    </source>
</evidence>
<feature type="domain" description="COMM" evidence="3">
    <location>
        <begin position="232"/>
        <end position="301"/>
    </location>
</feature>
<dbReference type="PANTHER" id="PTHR21199:SF1">
    <property type="entry name" value="COMM DOMAIN-CONTAINING PROTEIN 1"/>
    <property type="match status" value="1"/>
</dbReference>
<dbReference type="GO" id="GO:1902306">
    <property type="term" value="P:negative regulation of sodium ion transmembrane transport"/>
    <property type="evidence" value="ECO:0007669"/>
    <property type="project" value="TreeGrafter"/>
</dbReference>
<dbReference type="Ensembl" id="ENSANIT00000012575.1">
    <property type="protein sequence ID" value="ENSANIP00000012154.1"/>
    <property type="gene ID" value="ENSANIG00000008204.1"/>
</dbReference>
<evidence type="ECO:0000259" key="3">
    <source>
        <dbReference type="PROSITE" id="PS51269"/>
    </source>
</evidence>
<evidence type="ECO:0000256" key="2">
    <source>
        <dbReference type="ARBA" id="ARBA00093455"/>
    </source>
</evidence>
<dbReference type="GO" id="GO:0031398">
    <property type="term" value="P:positive regulation of protein ubiquitination"/>
    <property type="evidence" value="ECO:0007669"/>
    <property type="project" value="TreeGrafter"/>
</dbReference>
<dbReference type="InterPro" id="IPR017920">
    <property type="entry name" value="COMM"/>
</dbReference>
<dbReference type="InterPro" id="IPR037351">
    <property type="entry name" value="Murr1"/>
</dbReference>
<dbReference type="Proteomes" id="UP000694541">
    <property type="component" value="Unplaced"/>
</dbReference>
<dbReference type="GO" id="GO:2000009">
    <property type="term" value="P:negative regulation of protein localization to cell surface"/>
    <property type="evidence" value="ECO:0007669"/>
    <property type="project" value="TreeGrafter"/>
</dbReference>
<reference evidence="4" key="2">
    <citation type="submission" date="2025-09" db="UniProtKB">
        <authorList>
            <consortium name="Ensembl"/>
        </authorList>
    </citation>
    <scope>IDENTIFICATION</scope>
</reference>
<comment type="similarity">
    <text evidence="2">Belongs to the COMM domain-containing protein 1 family.</text>
</comment>
<dbReference type="GO" id="GO:0055070">
    <property type="term" value="P:copper ion homeostasis"/>
    <property type="evidence" value="ECO:0007669"/>
    <property type="project" value="InterPro"/>
</dbReference>
<keyword evidence="5" id="KW-1185">Reference proteome</keyword>
<proteinExistence type="inferred from homology"/>
<dbReference type="GO" id="GO:0005768">
    <property type="term" value="C:endosome"/>
    <property type="evidence" value="ECO:0007669"/>
    <property type="project" value="TreeGrafter"/>
</dbReference>